<keyword evidence="2" id="KW-1185">Reference proteome</keyword>
<evidence type="ECO:0000313" key="1">
    <source>
        <dbReference type="EMBL" id="KAK2951382.1"/>
    </source>
</evidence>
<protein>
    <recommendedName>
        <fullName evidence="3">MMS19 nucleotide excision repair protein</fullName>
    </recommendedName>
</protein>
<dbReference type="Proteomes" id="UP001281761">
    <property type="component" value="Unassembled WGS sequence"/>
</dbReference>
<gene>
    <name evidence="1" type="ORF">BLNAU_13662</name>
</gene>
<evidence type="ECO:0000313" key="2">
    <source>
        <dbReference type="Proteomes" id="UP001281761"/>
    </source>
</evidence>
<organism evidence="1 2">
    <name type="scientific">Blattamonas nauphoetae</name>
    <dbReference type="NCBI Taxonomy" id="2049346"/>
    <lineage>
        <taxon>Eukaryota</taxon>
        <taxon>Metamonada</taxon>
        <taxon>Preaxostyla</taxon>
        <taxon>Oxymonadida</taxon>
        <taxon>Blattamonas</taxon>
    </lineage>
</organism>
<comment type="caution">
    <text evidence="1">The sequence shown here is derived from an EMBL/GenBank/DDBJ whole genome shotgun (WGS) entry which is preliminary data.</text>
</comment>
<sequence>MDRLFHPSMDNVVGTAKTSGDAAQDGAIAFLNWNPSKRLKFSQQSRVFVSLVSLLAENHPLDAVLEDKAVELLNQIEADEEEKALRLISKLTPSPSGAENEFARCLGILVGCPNDRIASAGMGFVKSFFDWSSPSINLKLIEADLIGRLVDALSPHTLPIERHETTHKNVMQIVTECLWVCTGFNMNELGISDDEGRAHVRETVLTRVITPCASYVEYLSDCRLTIVEGSQSYAFSDLLTCLLDVCVYHCGTLEFVLSLPIAAVLPISLSHFESEPTMDKIVFGLHIAVKGWREDREVIAGREKRVLGDLREEGMEDSIEEKLHCDPKIDTGVQVSSSAVFLCRGLGLNVGNF</sequence>
<proteinExistence type="predicted"/>
<dbReference type="EMBL" id="JARBJD010000119">
    <property type="protein sequence ID" value="KAK2951382.1"/>
    <property type="molecule type" value="Genomic_DNA"/>
</dbReference>
<name>A0ABQ9XFZ2_9EUKA</name>
<accession>A0ABQ9XFZ2</accession>
<evidence type="ECO:0008006" key="3">
    <source>
        <dbReference type="Google" id="ProtNLM"/>
    </source>
</evidence>
<reference evidence="1 2" key="1">
    <citation type="journal article" date="2022" name="bioRxiv">
        <title>Genomics of Preaxostyla Flagellates Illuminates Evolutionary Transitions and the Path Towards Mitochondrial Loss.</title>
        <authorList>
            <person name="Novak L.V.F."/>
            <person name="Treitli S.C."/>
            <person name="Pyrih J."/>
            <person name="Halakuc P."/>
            <person name="Pipaliya S.V."/>
            <person name="Vacek V."/>
            <person name="Brzon O."/>
            <person name="Soukal P."/>
            <person name="Eme L."/>
            <person name="Dacks J.B."/>
            <person name="Karnkowska A."/>
            <person name="Elias M."/>
            <person name="Hampl V."/>
        </authorList>
    </citation>
    <scope>NUCLEOTIDE SEQUENCE [LARGE SCALE GENOMIC DNA]</scope>
    <source>
        <strain evidence="1">NAU3</strain>
        <tissue evidence="1">Gut</tissue>
    </source>
</reference>